<organism evidence="2 3">
    <name type="scientific">Crotalaria pallida</name>
    <name type="common">Smooth rattlebox</name>
    <name type="synonym">Crotalaria striata</name>
    <dbReference type="NCBI Taxonomy" id="3830"/>
    <lineage>
        <taxon>Eukaryota</taxon>
        <taxon>Viridiplantae</taxon>
        <taxon>Streptophyta</taxon>
        <taxon>Embryophyta</taxon>
        <taxon>Tracheophyta</taxon>
        <taxon>Spermatophyta</taxon>
        <taxon>Magnoliopsida</taxon>
        <taxon>eudicotyledons</taxon>
        <taxon>Gunneridae</taxon>
        <taxon>Pentapetalae</taxon>
        <taxon>rosids</taxon>
        <taxon>fabids</taxon>
        <taxon>Fabales</taxon>
        <taxon>Fabaceae</taxon>
        <taxon>Papilionoideae</taxon>
        <taxon>50 kb inversion clade</taxon>
        <taxon>genistoids sensu lato</taxon>
        <taxon>core genistoids</taxon>
        <taxon>Crotalarieae</taxon>
        <taxon>Crotalaria</taxon>
    </lineage>
</organism>
<sequence length="132" mass="15255">METLAQQGLGETHDKPSLEEDDQKNRSNKKIKPNDGKVGNEFEMVDQQIALNTTFPKPSYCEVAMNMEGYQPSPKEIIQMVSEDLCPTWIEEEKALDNCDEMDSKPKIDVSLEEYEEWCRPWKKSLIVNLRS</sequence>
<gene>
    <name evidence="2" type="ORF">RIF29_04484</name>
</gene>
<name>A0AAN9J123_CROPI</name>
<reference evidence="2 3" key="1">
    <citation type="submission" date="2024-01" db="EMBL/GenBank/DDBJ databases">
        <title>The genomes of 5 underutilized Papilionoideae crops provide insights into root nodulation and disease resistanc.</title>
        <authorList>
            <person name="Yuan L."/>
        </authorList>
    </citation>
    <scope>NUCLEOTIDE SEQUENCE [LARGE SCALE GENOMIC DNA]</scope>
    <source>
        <strain evidence="2">ZHUSHIDOU_FW_LH</strain>
        <tissue evidence="2">Leaf</tissue>
    </source>
</reference>
<dbReference type="AlphaFoldDB" id="A0AAN9J123"/>
<accession>A0AAN9J123</accession>
<evidence type="ECO:0000313" key="2">
    <source>
        <dbReference type="EMBL" id="KAK7290217.1"/>
    </source>
</evidence>
<comment type="caution">
    <text evidence="2">The sequence shown here is derived from an EMBL/GenBank/DDBJ whole genome shotgun (WGS) entry which is preliminary data.</text>
</comment>
<proteinExistence type="predicted"/>
<keyword evidence="3" id="KW-1185">Reference proteome</keyword>
<evidence type="ECO:0000256" key="1">
    <source>
        <dbReference type="SAM" id="MobiDB-lite"/>
    </source>
</evidence>
<dbReference type="Proteomes" id="UP001372338">
    <property type="component" value="Unassembled WGS sequence"/>
</dbReference>
<feature type="region of interest" description="Disordered" evidence="1">
    <location>
        <begin position="1"/>
        <end position="40"/>
    </location>
</feature>
<protein>
    <submittedName>
        <fullName evidence="2">Uncharacterized protein</fullName>
    </submittedName>
</protein>
<evidence type="ECO:0000313" key="3">
    <source>
        <dbReference type="Proteomes" id="UP001372338"/>
    </source>
</evidence>
<dbReference type="EMBL" id="JAYWIO010000001">
    <property type="protein sequence ID" value="KAK7290217.1"/>
    <property type="molecule type" value="Genomic_DNA"/>
</dbReference>